<evidence type="ECO:0000313" key="2">
    <source>
        <dbReference type="Proteomes" id="UP000215914"/>
    </source>
</evidence>
<dbReference type="Gramene" id="mRNA:HanXRQr2_Chr16g0761131">
    <property type="protein sequence ID" value="CDS:HanXRQr2_Chr16g0761131.1"/>
    <property type="gene ID" value="HanXRQr2_Chr16g0761131"/>
</dbReference>
<reference evidence="1" key="2">
    <citation type="submission" date="2020-06" db="EMBL/GenBank/DDBJ databases">
        <title>Helianthus annuus Genome sequencing and assembly Release 2.</title>
        <authorList>
            <person name="Gouzy J."/>
            <person name="Langlade N."/>
            <person name="Munos S."/>
        </authorList>
    </citation>
    <scope>NUCLEOTIDE SEQUENCE</scope>
    <source>
        <tissue evidence="1">Leaves</tissue>
    </source>
</reference>
<dbReference type="AlphaFoldDB" id="A0A9K3DUC3"/>
<keyword evidence="2" id="KW-1185">Reference proteome</keyword>
<protein>
    <submittedName>
        <fullName evidence="1">Uncharacterized protein</fullName>
    </submittedName>
</protein>
<evidence type="ECO:0000313" key="1">
    <source>
        <dbReference type="EMBL" id="KAF5761105.1"/>
    </source>
</evidence>
<sequence>MWKDTSWVRLKVRRLRLDRTPGFSWISIRGEIHTFYQGNSSFSLDQKTLETLDYQNSPFGSFINMIIFVTFK</sequence>
<dbReference type="EMBL" id="MNCJ02000331">
    <property type="protein sequence ID" value="KAF5761105.1"/>
    <property type="molecule type" value="Genomic_DNA"/>
</dbReference>
<accession>A0A9K3DUC3</accession>
<reference evidence="1" key="1">
    <citation type="journal article" date="2017" name="Nature">
        <title>The sunflower genome provides insights into oil metabolism, flowering and Asterid evolution.</title>
        <authorList>
            <person name="Badouin H."/>
            <person name="Gouzy J."/>
            <person name="Grassa C.J."/>
            <person name="Murat F."/>
            <person name="Staton S.E."/>
            <person name="Cottret L."/>
            <person name="Lelandais-Briere C."/>
            <person name="Owens G.L."/>
            <person name="Carrere S."/>
            <person name="Mayjonade B."/>
            <person name="Legrand L."/>
            <person name="Gill N."/>
            <person name="Kane N.C."/>
            <person name="Bowers J.E."/>
            <person name="Hubner S."/>
            <person name="Bellec A."/>
            <person name="Berard A."/>
            <person name="Berges H."/>
            <person name="Blanchet N."/>
            <person name="Boniface M.C."/>
            <person name="Brunel D."/>
            <person name="Catrice O."/>
            <person name="Chaidir N."/>
            <person name="Claudel C."/>
            <person name="Donnadieu C."/>
            <person name="Faraut T."/>
            <person name="Fievet G."/>
            <person name="Helmstetter N."/>
            <person name="King M."/>
            <person name="Knapp S.J."/>
            <person name="Lai Z."/>
            <person name="Le Paslier M.C."/>
            <person name="Lippi Y."/>
            <person name="Lorenzon L."/>
            <person name="Mandel J.R."/>
            <person name="Marage G."/>
            <person name="Marchand G."/>
            <person name="Marquand E."/>
            <person name="Bret-Mestries E."/>
            <person name="Morien E."/>
            <person name="Nambeesan S."/>
            <person name="Nguyen T."/>
            <person name="Pegot-Espagnet P."/>
            <person name="Pouilly N."/>
            <person name="Raftis F."/>
            <person name="Sallet E."/>
            <person name="Schiex T."/>
            <person name="Thomas J."/>
            <person name="Vandecasteele C."/>
            <person name="Vares D."/>
            <person name="Vear F."/>
            <person name="Vautrin S."/>
            <person name="Crespi M."/>
            <person name="Mangin B."/>
            <person name="Burke J.M."/>
            <person name="Salse J."/>
            <person name="Munos S."/>
            <person name="Vincourt P."/>
            <person name="Rieseberg L.H."/>
            <person name="Langlade N.B."/>
        </authorList>
    </citation>
    <scope>NUCLEOTIDE SEQUENCE</scope>
    <source>
        <tissue evidence="1">Leaves</tissue>
    </source>
</reference>
<gene>
    <name evidence="1" type="ORF">HanXRQr2_Chr16g0761131</name>
</gene>
<dbReference type="Proteomes" id="UP000215914">
    <property type="component" value="Unassembled WGS sequence"/>
</dbReference>
<comment type="caution">
    <text evidence="1">The sequence shown here is derived from an EMBL/GenBank/DDBJ whole genome shotgun (WGS) entry which is preliminary data.</text>
</comment>
<organism evidence="1 2">
    <name type="scientific">Helianthus annuus</name>
    <name type="common">Common sunflower</name>
    <dbReference type="NCBI Taxonomy" id="4232"/>
    <lineage>
        <taxon>Eukaryota</taxon>
        <taxon>Viridiplantae</taxon>
        <taxon>Streptophyta</taxon>
        <taxon>Embryophyta</taxon>
        <taxon>Tracheophyta</taxon>
        <taxon>Spermatophyta</taxon>
        <taxon>Magnoliopsida</taxon>
        <taxon>eudicotyledons</taxon>
        <taxon>Gunneridae</taxon>
        <taxon>Pentapetalae</taxon>
        <taxon>asterids</taxon>
        <taxon>campanulids</taxon>
        <taxon>Asterales</taxon>
        <taxon>Asteraceae</taxon>
        <taxon>Asteroideae</taxon>
        <taxon>Heliantheae alliance</taxon>
        <taxon>Heliantheae</taxon>
        <taxon>Helianthus</taxon>
    </lineage>
</organism>
<name>A0A9K3DUC3_HELAN</name>
<proteinExistence type="predicted"/>